<feature type="region of interest" description="Disordered" evidence="1">
    <location>
        <begin position="292"/>
        <end position="331"/>
    </location>
</feature>
<evidence type="ECO:0000256" key="1">
    <source>
        <dbReference type="SAM" id="MobiDB-lite"/>
    </source>
</evidence>
<feature type="compositionally biased region" description="Polar residues" evidence="1">
    <location>
        <begin position="306"/>
        <end position="317"/>
    </location>
</feature>
<dbReference type="EMBL" id="CM026421">
    <property type="protein sequence ID" value="KAG0591452.1"/>
    <property type="molecule type" value="Genomic_DNA"/>
</dbReference>
<accession>A0A8T0J8A8</accession>
<dbReference type="AlphaFoldDB" id="A0A8T0J8A8"/>
<evidence type="ECO:0000256" key="2">
    <source>
        <dbReference type="SAM" id="Phobius"/>
    </source>
</evidence>
<feature type="compositionally biased region" description="Basic and acidic residues" evidence="1">
    <location>
        <begin position="515"/>
        <end position="524"/>
    </location>
</feature>
<evidence type="ECO:0000313" key="3">
    <source>
        <dbReference type="EMBL" id="KAG0591452.1"/>
    </source>
</evidence>
<reference evidence="3" key="1">
    <citation type="submission" date="2020-06" db="EMBL/GenBank/DDBJ databases">
        <title>WGS assembly of Ceratodon purpureus strain R40.</title>
        <authorList>
            <person name="Carey S.B."/>
            <person name="Jenkins J."/>
            <person name="Shu S."/>
            <person name="Lovell J.T."/>
            <person name="Sreedasyam A."/>
            <person name="Maumus F."/>
            <person name="Tiley G.P."/>
            <person name="Fernandez-Pozo N."/>
            <person name="Barry K."/>
            <person name="Chen C."/>
            <person name="Wang M."/>
            <person name="Lipzen A."/>
            <person name="Daum C."/>
            <person name="Saski C.A."/>
            <person name="Payton A.C."/>
            <person name="Mcbreen J.C."/>
            <person name="Conrad R.E."/>
            <person name="Kollar L.M."/>
            <person name="Olsson S."/>
            <person name="Huttunen S."/>
            <person name="Landis J.B."/>
            <person name="Wickett N.J."/>
            <person name="Johnson M.G."/>
            <person name="Rensing S.A."/>
            <person name="Grimwood J."/>
            <person name="Schmutz J."/>
            <person name="Mcdaniel S.F."/>
        </authorList>
    </citation>
    <scope>NUCLEOTIDE SEQUENCE</scope>
    <source>
        <strain evidence="3">R40</strain>
    </source>
</reference>
<gene>
    <name evidence="3" type="ORF">KC19_1G177100</name>
</gene>
<comment type="caution">
    <text evidence="3">The sequence shown here is derived from an EMBL/GenBank/DDBJ whole genome shotgun (WGS) entry which is preliminary data.</text>
</comment>
<keyword evidence="4" id="KW-1185">Reference proteome</keyword>
<feature type="compositionally biased region" description="Acidic residues" evidence="1">
    <location>
        <begin position="765"/>
        <end position="782"/>
    </location>
</feature>
<feature type="region of interest" description="Disordered" evidence="1">
    <location>
        <begin position="582"/>
        <end position="613"/>
    </location>
</feature>
<keyword evidence="2" id="KW-0812">Transmembrane</keyword>
<feature type="compositionally biased region" description="Basic and acidic residues" evidence="1">
    <location>
        <begin position="374"/>
        <end position="392"/>
    </location>
</feature>
<feature type="transmembrane region" description="Helical" evidence="2">
    <location>
        <begin position="17"/>
        <end position="34"/>
    </location>
</feature>
<feature type="region of interest" description="Disordered" evidence="1">
    <location>
        <begin position="747"/>
        <end position="813"/>
    </location>
</feature>
<evidence type="ECO:0000313" key="4">
    <source>
        <dbReference type="Proteomes" id="UP000822688"/>
    </source>
</evidence>
<keyword evidence="2" id="KW-1133">Transmembrane helix</keyword>
<feature type="region of interest" description="Disordered" evidence="1">
    <location>
        <begin position="493"/>
        <end position="529"/>
    </location>
</feature>
<dbReference type="Proteomes" id="UP000822688">
    <property type="component" value="Chromosome 1"/>
</dbReference>
<sequence length="813" mass="89703">MGTSVISEMGTLIKDHPYISCSLLIFLTPPFFPILKFFSPLLISTALFIVALVTMGPQFEDPSDQEGDLQRSLEIDAEVNYRAGDGRRDVKTTNSGKGIHFSPSDWIKSCKESGIAWMEQKLFRNDNWRASSLNDENVSILQEAFANRVEEKPHMMMKLIPRRIPAEEERVTQEHSFRRQDVPDLLNSGSWKSSHSPDRSFESVGTNTRDLSHDFFSPHPSFSRRHDSGTPLFENFEPPPIEHDMPPLITGPASVTAPLFRSFEDDIDSDDKYDHHHSDHDEHMHLEVGERSLDADSLSQDKLPVTNGTYDQPSPFTVQEEDLPSSSDSDEECRYLTDWHQGDRATESSLSTMYGEVHNCDTDLHEQQPAGALESHEISAPHSKDVFEERSPSADILDEERPIPAQKIDLDSHPLPTAGHEESLVLNKDVEVHDIPELEDDLLVEKERPETPVAAGESSTWREFVAESHSGDHFDTDVEPGDVPASHVLEVPTDHATTSKELHNEPEVPSALKDVSVEPHHSIDRSMSLPVVGSLAAAYTADLATAHEDLTQSDKSLPDDVQEPAQQSYALSSAISLPVGRSSMQPISIPPKTPNQGPLSPDTDLGYATSPDHERRGAARFFSAERFNSITSFSGDESELALPAKQLSTKEKLSNIEALCNSMPSPASGERRCFPADQVAILRATTDEQVTHVTGKLKDFMDSSSKKFQPDAPQLQITPPSTKIVLNAPPSKSAILASALGRPSIRPVVSSSRTYGGARFSSSEESSEDEQIDLDSDIEADGTDSNSDFEIVEPTGKSRIKAPPKPPAKIREP</sequence>
<dbReference type="PANTHER" id="PTHR34125">
    <property type="entry name" value="OS01G0762900 PROTEIN"/>
    <property type="match status" value="1"/>
</dbReference>
<feature type="compositionally biased region" description="Acidic residues" evidence="1">
    <location>
        <begin position="319"/>
        <end position="331"/>
    </location>
</feature>
<dbReference type="PANTHER" id="PTHR34125:SF7">
    <property type="entry name" value="TRANSMEMBRANE PROTEIN"/>
    <property type="match status" value="1"/>
</dbReference>
<organism evidence="3 4">
    <name type="scientific">Ceratodon purpureus</name>
    <name type="common">Fire moss</name>
    <name type="synonym">Dicranum purpureum</name>
    <dbReference type="NCBI Taxonomy" id="3225"/>
    <lineage>
        <taxon>Eukaryota</taxon>
        <taxon>Viridiplantae</taxon>
        <taxon>Streptophyta</taxon>
        <taxon>Embryophyta</taxon>
        <taxon>Bryophyta</taxon>
        <taxon>Bryophytina</taxon>
        <taxon>Bryopsida</taxon>
        <taxon>Dicranidae</taxon>
        <taxon>Pseudoditrichales</taxon>
        <taxon>Ditrichaceae</taxon>
        <taxon>Ceratodon</taxon>
    </lineage>
</organism>
<feature type="compositionally biased region" description="Basic and acidic residues" evidence="1">
    <location>
        <begin position="497"/>
        <end position="506"/>
    </location>
</feature>
<name>A0A8T0J8A8_CERPU</name>
<keyword evidence="2" id="KW-0472">Membrane</keyword>
<proteinExistence type="predicted"/>
<protein>
    <submittedName>
        <fullName evidence="3">Uncharacterized protein</fullName>
    </submittedName>
</protein>
<feature type="region of interest" description="Disordered" evidence="1">
    <location>
        <begin position="368"/>
        <end position="392"/>
    </location>
</feature>